<accession>A0A8S0TCR6</accession>
<dbReference type="AlphaFoldDB" id="A0A8S0TCR6"/>
<dbReference type="PANTHER" id="PTHR47370">
    <property type="entry name" value="ACYL-COA N-ACYLTRANSFERASES (NAT) SUPERFAMILY PROTEIN"/>
    <property type="match status" value="1"/>
</dbReference>
<dbReference type="CDD" id="cd04301">
    <property type="entry name" value="NAT_SF"/>
    <property type="match status" value="1"/>
</dbReference>
<evidence type="ECO:0000259" key="2">
    <source>
        <dbReference type="PROSITE" id="PS51186"/>
    </source>
</evidence>
<proteinExistence type="predicted"/>
<reference evidence="3 4" key="1">
    <citation type="submission" date="2019-12" db="EMBL/GenBank/DDBJ databases">
        <authorList>
            <person name="Alioto T."/>
            <person name="Alioto T."/>
            <person name="Gomez Garrido J."/>
        </authorList>
    </citation>
    <scope>NUCLEOTIDE SEQUENCE [LARGE SCALE GENOMIC DNA]</scope>
</reference>
<dbReference type="GO" id="GO:0016747">
    <property type="term" value="F:acyltransferase activity, transferring groups other than amino-acyl groups"/>
    <property type="evidence" value="ECO:0007669"/>
    <property type="project" value="InterPro"/>
</dbReference>
<sequence length="450" mass="50704">MEAGGVVVLVREFDAQKDSIAVEEVERKCEVGPSGKLSLFTDLMGDPICRVRHSPAYLMLVKITFHYFLLKLFLPFQLMMIAFFSFFFFSLFQVAEMVVSHGGSEVEEKREIVGMIRGCIKTVTCGKKLSRNSKSSPTKPPQTLPVYTKVAYILGLRVSPSHRRMGIGLKLVKRMEEWFGENGAEYSYIATENDNEASVKLFTQKCGYSKFRTPSILVQPVFAHRVRLDHGITIIKLSPPDAEALYRCRFSTTEFFPRDIDCVLNNKLNLGTYLAVPKGTYDAELWRGLDEFLASPTESWAVLSVWNCKDVFKLEVRGASRVRKVFCKTTRVVDRALPWLQLPSVPEVFRPFGLHFLYGLGGDGPNAVKFIKALCGFAHNLAKERGCGVVATEVASHEPLRLGVPYWKMLSCTEDLWCIKRLGEDYSDGSVGDWTKSPPGLSVFVDPREF</sequence>
<dbReference type="Proteomes" id="UP000594638">
    <property type="component" value="Unassembled WGS sequence"/>
</dbReference>
<dbReference type="PANTHER" id="PTHR47370:SF10">
    <property type="entry name" value="N-ACETYLTRANSFERASE HLS1-RELATED"/>
    <property type="match status" value="1"/>
</dbReference>
<dbReference type="PROSITE" id="PS51186">
    <property type="entry name" value="GNAT"/>
    <property type="match status" value="1"/>
</dbReference>
<dbReference type="SUPFAM" id="SSF55729">
    <property type="entry name" value="Acyl-CoA N-acyltransferases (Nat)"/>
    <property type="match status" value="1"/>
</dbReference>
<protein>
    <submittedName>
        <fullName evidence="3">Probable N-acetyltransferase HLS1</fullName>
    </submittedName>
</protein>
<dbReference type="Pfam" id="PF00583">
    <property type="entry name" value="Acetyltransf_1"/>
    <property type="match status" value="1"/>
</dbReference>
<evidence type="ECO:0000256" key="1">
    <source>
        <dbReference type="SAM" id="Phobius"/>
    </source>
</evidence>
<organism evidence="3 4">
    <name type="scientific">Olea europaea subsp. europaea</name>
    <dbReference type="NCBI Taxonomy" id="158383"/>
    <lineage>
        <taxon>Eukaryota</taxon>
        <taxon>Viridiplantae</taxon>
        <taxon>Streptophyta</taxon>
        <taxon>Embryophyta</taxon>
        <taxon>Tracheophyta</taxon>
        <taxon>Spermatophyta</taxon>
        <taxon>Magnoliopsida</taxon>
        <taxon>eudicotyledons</taxon>
        <taxon>Gunneridae</taxon>
        <taxon>Pentapetalae</taxon>
        <taxon>asterids</taxon>
        <taxon>lamiids</taxon>
        <taxon>Lamiales</taxon>
        <taxon>Oleaceae</taxon>
        <taxon>Oleeae</taxon>
        <taxon>Olea</taxon>
    </lineage>
</organism>
<dbReference type="Gene3D" id="3.40.630.30">
    <property type="match status" value="1"/>
</dbReference>
<dbReference type="InterPro" id="IPR052810">
    <property type="entry name" value="Plant_NAT"/>
</dbReference>
<comment type="caution">
    <text evidence="3">The sequence shown here is derived from an EMBL/GenBank/DDBJ whole genome shotgun (WGS) entry which is preliminary data.</text>
</comment>
<keyword evidence="4" id="KW-1185">Reference proteome</keyword>
<evidence type="ECO:0000313" key="4">
    <source>
        <dbReference type="Proteomes" id="UP000594638"/>
    </source>
</evidence>
<keyword evidence="1" id="KW-1133">Transmembrane helix</keyword>
<gene>
    <name evidence="3" type="ORF">OLEA9_A066094</name>
</gene>
<feature type="transmembrane region" description="Helical" evidence="1">
    <location>
        <begin position="68"/>
        <end position="92"/>
    </location>
</feature>
<dbReference type="EMBL" id="CACTIH010005901">
    <property type="protein sequence ID" value="CAA3002968.1"/>
    <property type="molecule type" value="Genomic_DNA"/>
</dbReference>
<feature type="domain" description="N-acetyltransferase" evidence="2">
    <location>
        <begin position="63"/>
        <end position="229"/>
    </location>
</feature>
<name>A0A8S0TCR6_OLEEU</name>
<dbReference type="OrthoDB" id="41532at2759"/>
<dbReference type="InterPro" id="IPR000182">
    <property type="entry name" value="GNAT_dom"/>
</dbReference>
<dbReference type="InterPro" id="IPR016181">
    <property type="entry name" value="Acyl_CoA_acyltransferase"/>
</dbReference>
<dbReference type="Gramene" id="OE9A066094T1">
    <property type="protein sequence ID" value="OE9A066094C1"/>
    <property type="gene ID" value="OE9A066094"/>
</dbReference>
<keyword evidence="1" id="KW-0472">Membrane</keyword>
<keyword evidence="1" id="KW-0812">Transmembrane</keyword>
<evidence type="ECO:0000313" key="3">
    <source>
        <dbReference type="EMBL" id="CAA3002968.1"/>
    </source>
</evidence>